<keyword evidence="3" id="KW-1185">Reference proteome</keyword>
<organism evidence="2 3">
    <name type="scientific">Devosia salina</name>
    <dbReference type="NCBI Taxonomy" id="2860336"/>
    <lineage>
        <taxon>Bacteria</taxon>
        <taxon>Pseudomonadati</taxon>
        <taxon>Pseudomonadota</taxon>
        <taxon>Alphaproteobacteria</taxon>
        <taxon>Hyphomicrobiales</taxon>
        <taxon>Devosiaceae</taxon>
        <taxon>Devosia</taxon>
    </lineage>
</organism>
<dbReference type="Pfam" id="PF21834">
    <property type="entry name" value="DUF6894"/>
    <property type="match status" value="1"/>
</dbReference>
<dbReference type="RefSeq" id="WP_220304571.1">
    <property type="nucleotide sequence ID" value="NZ_CP080590.1"/>
</dbReference>
<reference evidence="2 3" key="1">
    <citation type="submission" date="2021-08" db="EMBL/GenBank/DDBJ databases">
        <title>Devosia salina sp. nov., isolated from the South China Sea sediment.</title>
        <authorList>
            <person name="Zhou Z."/>
        </authorList>
    </citation>
    <scope>NUCLEOTIDE SEQUENCE [LARGE SCALE GENOMIC DNA]</scope>
    <source>
        <strain evidence="2 3">SCS-3</strain>
    </source>
</reference>
<dbReference type="EMBL" id="CP080590">
    <property type="protein sequence ID" value="QYO76079.1"/>
    <property type="molecule type" value="Genomic_DNA"/>
</dbReference>
<name>A0ABX8WAT7_9HYPH</name>
<gene>
    <name evidence="2" type="ORF">K1X15_15865</name>
</gene>
<accession>A0ABX8WAT7</accession>
<evidence type="ECO:0000313" key="3">
    <source>
        <dbReference type="Proteomes" id="UP000825799"/>
    </source>
</evidence>
<feature type="domain" description="DUF6894" evidence="1">
    <location>
        <begin position="4"/>
        <end position="70"/>
    </location>
</feature>
<proteinExistence type="predicted"/>
<protein>
    <recommendedName>
        <fullName evidence="1">DUF6894 domain-containing protein</fullName>
    </recommendedName>
</protein>
<evidence type="ECO:0000259" key="1">
    <source>
        <dbReference type="Pfam" id="PF21834"/>
    </source>
</evidence>
<dbReference type="Proteomes" id="UP000825799">
    <property type="component" value="Chromosome"/>
</dbReference>
<evidence type="ECO:0000313" key="2">
    <source>
        <dbReference type="EMBL" id="QYO76079.1"/>
    </source>
</evidence>
<dbReference type="InterPro" id="IPR054189">
    <property type="entry name" value="DUF6894"/>
</dbReference>
<sequence>MPIFFFDLDRNGDMQADDDGQDLPIAASAHREAVLALAEIAAEEIPRDGSLDISIAVRDDADRLLFRTRFVFEPGCDPLSAVK</sequence>